<accession>A0ABU8DL62</accession>
<name>A0ABU8DL62_ERWAP</name>
<comment type="caution">
    <text evidence="1">The sequence shown here is derived from an EMBL/GenBank/DDBJ whole genome shotgun (WGS) entry which is preliminary data.</text>
</comment>
<dbReference type="RefSeq" id="WP_336203866.1">
    <property type="nucleotide sequence ID" value="NZ_JBANEI010000023.1"/>
</dbReference>
<sequence>MIVNRKDGKWRVTVQACGESWRAEKLKENGERADNKLAVTPNKEQWERWRVG</sequence>
<evidence type="ECO:0000313" key="1">
    <source>
        <dbReference type="EMBL" id="MEI2684244.1"/>
    </source>
</evidence>
<dbReference type="EMBL" id="JBANEI010000023">
    <property type="protein sequence ID" value="MEI2684244.1"/>
    <property type="molecule type" value="Genomic_DNA"/>
</dbReference>
<evidence type="ECO:0000313" key="2">
    <source>
        <dbReference type="Proteomes" id="UP001306592"/>
    </source>
</evidence>
<keyword evidence="2" id="KW-1185">Reference proteome</keyword>
<gene>
    <name evidence="1" type="ORF">V8N49_21635</name>
</gene>
<reference evidence="1 2" key="1">
    <citation type="submission" date="2024-02" db="EMBL/GenBank/DDBJ databases">
        <title>First report Erwinia aphidicola in onion in Chile.</title>
        <authorList>
            <person name="Valenzuela M."/>
            <person name="Pena M."/>
            <person name="Dutta B."/>
        </authorList>
    </citation>
    <scope>NUCLEOTIDE SEQUENCE [LARGE SCALE GENOMIC DNA]</scope>
    <source>
        <strain evidence="1 2">QCJ3A</strain>
    </source>
</reference>
<proteinExistence type="predicted"/>
<dbReference type="Proteomes" id="UP001306592">
    <property type="component" value="Unassembled WGS sequence"/>
</dbReference>
<organism evidence="1 2">
    <name type="scientific">Erwinia aphidicola</name>
    <dbReference type="NCBI Taxonomy" id="68334"/>
    <lineage>
        <taxon>Bacteria</taxon>
        <taxon>Pseudomonadati</taxon>
        <taxon>Pseudomonadota</taxon>
        <taxon>Gammaproteobacteria</taxon>
        <taxon>Enterobacterales</taxon>
        <taxon>Erwiniaceae</taxon>
        <taxon>Erwinia</taxon>
    </lineage>
</organism>
<protein>
    <submittedName>
        <fullName evidence="1">Uncharacterized protein</fullName>
    </submittedName>
</protein>